<evidence type="ECO:0000313" key="9">
    <source>
        <dbReference type="EMBL" id="KAL1625227.1"/>
    </source>
</evidence>
<keyword evidence="5" id="KW-0378">Hydrolase</keyword>
<evidence type="ECO:0000313" key="10">
    <source>
        <dbReference type="Proteomes" id="UP001521116"/>
    </source>
</evidence>
<evidence type="ECO:0000256" key="7">
    <source>
        <dbReference type="ARBA" id="ARBA00034045"/>
    </source>
</evidence>
<dbReference type="Gene3D" id="3.40.50.1820">
    <property type="entry name" value="alpha/beta hydrolase"/>
    <property type="match status" value="1"/>
</dbReference>
<evidence type="ECO:0000256" key="4">
    <source>
        <dbReference type="ARBA" id="ARBA00022729"/>
    </source>
</evidence>
<dbReference type="SUPFAM" id="SSF53474">
    <property type="entry name" value="alpha/beta-Hydrolases"/>
    <property type="match status" value="1"/>
</dbReference>
<evidence type="ECO:0000256" key="8">
    <source>
        <dbReference type="SAM" id="SignalP"/>
    </source>
</evidence>
<keyword evidence="4 8" id="KW-0732">Signal</keyword>
<proteinExistence type="inferred from homology"/>
<dbReference type="InterPro" id="IPR029058">
    <property type="entry name" value="AB_hydrolase_fold"/>
</dbReference>
<name>A0ABR3SNM1_9PEZI</name>
<keyword evidence="6" id="KW-1015">Disulfide bond</keyword>
<evidence type="ECO:0000256" key="6">
    <source>
        <dbReference type="ARBA" id="ARBA00023157"/>
    </source>
</evidence>
<dbReference type="EC" id="3.1.1.74" evidence="2"/>
<feature type="chain" id="PRO_5045084155" description="cutinase" evidence="8">
    <location>
        <begin position="20"/>
        <end position="245"/>
    </location>
</feature>
<dbReference type="PRINTS" id="PR00129">
    <property type="entry name" value="CUTINASE"/>
</dbReference>
<dbReference type="PANTHER" id="PTHR48250:SF2">
    <property type="entry name" value="CUTINASE"/>
    <property type="match status" value="1"/>
</dbReference>
<evidence type="ECO:0000256" key="1">
    <source>
        <dbReference type="ARBA" id="ARBA00007534"/>
    </source>
</evidence>
<protein>
    <recommendedName>
        <fullName evidence="2">cutinase</fullName>
        <ecNumber evidence="2">3.1.1.74</ecNumber>
    </recommendedName>
</protein>
<dbReference type="InterPro" id="IPR011150">
    <property type="entry name" value="Cutinase_monf"/>
</dbReference>
<dbReference type="SMART" id="SM01110">
    <property type="entry name" value="Cutinase"/>
    <property type="match status" value="1"/>
</dbReference>
<evidence type="ECO:0000256" key="2">
    <source>
        <dbReference type="ARBA" id="ARBA00013095"/>
    </source>
</evidence>
<organism evidence="9 10">
    <name type="scientific">Neofusicoccum ribis</name>
    <dbReference type="NCBI Taxonomy" id="45134"/>
    <lineage>
        <taxon>Eukaryota</taxon>
        <taxon>Fungi</taxon>
        <taxon>Dikarya</taxon>
        <taxon>Ascomycota</taxon>
        <taxon>Pezizomycotina</taxon>
        <taxon>Dothideomycetes</taxon>
        <taxon>Dothideomycetes incertae sedis</taxon>
        <taxon>Botryosphaeriales</taxon>
        <taxon>Botryosphaeriaceae</taxon>
        <taxon>Neofusicoccum</taxon>
    </lineage>
</organism>
<evidence type="ECO:0000256" key="5">
    <source>
        <dbReference type="ARBA" id="ARBA00022801"/>
    </source>
</evidence>
<feature type="signal peptide" evidence="8">
    <location>
        <begin position="1"/>
        <end position="19"/>
    </location>
</feature>
<dbReference type="Pfam" id="PF01083">
    <property type="entry name" value="Cutinase"/>
    <property type="match status" value="1"/>
</dbReference>
<gene>
    <name evidence="9" type="ORF">SLS56_007422</name>
</gene>
<dbReference type="Proteomes" id="UP001521116">
    <property type="component" value="Unassembled WGS sequence"/>
</dbReference>
<comment type="similarity">
    <text evidence="1">Belongs to the cutinase family.</text>
</comment>
<accession>A0ABR3SNM1</accession>
<dbReference type="PANTHER" id="PTHR48250">
    <property type="entry name" value="CUTINASE 2-RELATED"/>
    <property type="match status" value="1"/>
</dbReference>
<evidence type="ECO:0000256" key="3">
    <source>
        <dbReference type="ARBA" id="ARBA00022487"/>
    </source>
</evidence>
<comment type="caution">
    <text evidence="9">The sequence shown here is derived from an EMBL/GenBank/DDBJ whole genome shotgun (WGS) entry which is preliminary data.</text>
</comment>
<dbReference type="InterPro" id="IPR000675">
    <property type="entry name" value="Cutinase/axe"/>
</dbReference>
<comment type="catalytic activity">
    <reaction evidence="7">
        <text>cutin + H2O = cutin monomers.</text>
        <dbReference type="EC" id="3.1.1.74"/>
    </reaction>
</comment>
<sequence>MKGLLRMLILAAGLAAASPLPGRLDVSADSQSPGLVARAFSSSTQNDLASGSPCKKVALIFARGTSETGNMGSVVGPPLATNLASSVGSDSLAVQGVEYAASASGAASGGDTAGAQKMAQLATDVVKKCPDTQVVLAGYSQGAQLVHKAGAQLDSTTAAKVKAVTVFGDPMKGQAIKNIDASKVKTFCNDVSWTESCGEIDINADDFQQQGDQVCNGMFVITQAHLQYGSDTPAAASFIKGKVSV</sequence>
<keyword evidence="3" id="KW-0719">Serine esterase</keyword>
<keyword evidence="10" id="KW-1185">Reference proteome</keyword>
<reference evidence="9 10" key="1">
    <citation type="submission" date="2024-02" db="EMBL/GenBank/DDBJ databases">
        <title>De novo assembly and annotation of 12 fungi associated with fruit tree decline syndrome in Ontario, Canada.</title>
        <authorList>
            <person name="Sulman M."/>
            <person name="Ellouze W."/>
            <person name="Ilyukhin E."/>
        </authorList>
    </citation>
    <scope>NUCLEOTIDE SEQUENCE [LARGE SCALE GENOMIC DNA]</scope>
    <source>
        <strain evidence="9 10">M1-105</strain>
    </source>
</reference>
<dbReference type="EMBL" id="JAJVDC020000096">
    <property type="protein sequence ID" value="KAL1625227.1"/>
    <property type="molecule type" value="Genomic_DNA"/>
</dbReference>